<dbReference type="PANTHER" id="PTHR11216:SF176">
    <property type="entry name" value="EPIDERMAL GROWTH FACTOR RECEPTOR PATHWAY SUBSTRATE CLONE 15, ISOFORM A"/>
    <property type="match status" value="1"/>
</dbReference>
<feature type="compositionally biased region" description="Polar residues" evidence="3">
    <location>
        <begin position="874"/>
        <end position="891"/>
    </location>
</feature>
<dbReference type="PROSITE" id="PS50330">
    <property type="entry name" value="UIM"/>
    <property type="match status" value="1"/>
</dbReference>
<gene>
    <name evidence="7" type="primary">LOC115887949</name>
</gene>
<keyword evidence="6" id="KW-1185">Reference proteome</keyword>
<dbReference type="InterPro" id="IPR003903">
    <property type="entry name" value="UIM_dom"/>
</dbReference>
<dbReference type="PROSITE" id="PS00018">
    <property type="entry name" value="EF_HAND_1"/>
    <property type="match status" value="2"/>
</dbReference>
<accession>A0A6J2YKG8</accession>
<feature type="domain" description="EH" evidence="4">
    <location>
        <begin position="137"/>
        <end position="225"/>
    </location>
</feature>
<feature type="coiled-coil region" evidence="2">
    <location>
        <begin position="395"/>
        <end position="457"/>
    </location>
</feature>
<dbReference type="KEGG" id="soy:115887949"/>
<evidence type="ECO:0000259" key="4">
    <source>
        <dbReference type="PROSITE" id="PS50031"/>
    </source>
</evidence>
<dbReference type="GO" id="GO:0030132">
    <property type="term" value="C:clathrin coat of coated pit"/>
    <property type="evidence" value="ECO:0007669"/>
    <property type="project" value="TreeGrafter"/>
</dbReference>
<name>A0A6J2YKG8_SITOR</name>
<dbReference type="CDD" id="cd00052">
    <property type="entry name" value="EH"/>
    <property type="match status" value="3"/>
</dbReference>
<dbReference type="GO" id="GO:0005509">
    <property type="term" value="F:calcium ion binding"/>
    <property type="evidence" value="ECO:0007669"/>
    <property type="project" value="InterPro"/>
</dbReference>
<evidence type="ECO:0000256" key="3">
    <source>
        <dbReference type="SAM" id="MobiDB-lite"/>
    </source>
</evidence>
<evidence type="ECO:0000256" key="1">
    <source>
        <dbReference type="ARBA" id="ARBA00022837"/>
    </source>
</evidence>
<feature type="region of interest" description="Disordered" evidence="3">
    <location>
        <begin position="614"/>
        <end position="648"/>
    </location>
</feature>
<dbReference type="SUPFAM" id="SSF47473">
    <property type="entry name" value="EF-hand"/>
    <property type="match status" value="3"/>
</dbReference>
<dbReference type="GO" id="GO:0006897">
    <property type="term" value="P:endocytosis"/>
    <property type="evidence" value="ECO:0007669"/>
    <property type="project" value="TreeGrafter"/>
</dbReference>
<feature type="domain" description="EF-hand" evidence="5">
    <location>
        <begin position="278"/>
        <end position="313"/>
    </location>
</feature>
<dbReference type="GeneID" id="115887949"/>
<dbReference type="PROSITE" id="PS50222">
    <property type="entry name" value="EF_HAND_2"/>
    <property type="match status" value="2"/>
</dbReference>
<feature type="compositionally biased region" description="Polar residues" evidence="3">
    <location>
        <begin position="667"/>
        <end position="683"/>
    </location>
</feature>
<dbReference type="Gene3D" id="1.10.238.10">
    <property type="entry name" value="EF-hand"/>
    <property type="match status" value="3"/>
</dbReference>
<reference evidence="7" key="1">
    <citation type="submission" date="2025-08" db="UniProtKB">
        <authorList>
            <consortium name="RefSeq"/>
        </authorList>
    </citation>
    <scope>IDENTIFICATION</scope>
    <source>
        <tissue evidence="7">Gonads</tissue>
    </source>
</reference>
<dbReference type="InterPro" id="IPR002048">
    <property type="entry name" value="EF_hand_dom"/>
</dbReference>
<feature type="domain" description="EH" evidence="4">
    <location>
        <begin position="14"/>
        <end position="113"/>
    </location>
</feature>
<sequence>MAALPSPTQVAGNHMNVYEAYYNVVDPNGFGSVGGLDAARFLKRSGLSDVILSRIWDLSDPGGRGSLDKAGMFVALKLVALVQNGKDLSVNNINEPVPPPKMGDIPIPKTIPPRPSQTPLITSLPPSAVDWTIKPTEREKYDRLFDSLQPLNGLIPGNKVKNVLMQSKLPFDTLGKIWDLADQDKDGMLNRHEFVVAMHLVYKALEKYAIPNTLPAELLPPAKENSIPTPLGTAPIISRPLDGVKPEVPPPPVVQPIIPPTKPVQSVQPTISWVVTPEEKAKSDALFLKSDVDKDGFVSGGEIKDVFLRSGVPQQVLAHIWALCDIKQTGKLNNEQFALAMWFVARCLKGMDPPPSLTPEMIPPSFRSTKPTEGVTENNNTRYSNPELDMISKDIEELCKEKLALETDIAQKEADIKIKVGEIKNLQSELDTLSATLKQLENQKGEAQKRLNDLKAQSDDLGSDRFNTELEVEVNQVDKLRIQAVEQAELLTTQENELRSKKEQLDGLKQEEERLEQQISESMKKLDSITTNLQDTQLRISQTKALITQLQEQTRQINDAIALCDTGIESGDVNHVPDTALRIKPEFRDPEYSKLISTNGEAKQNFQNGFGDDAFNHRASNGGFEADPFKSDPFKPKNSLTGNDPFTAAFTKPIDDGFSADPFGGSFATTNQADPFNSFDNPQKPQPAAEPDKDPFGCDPFAVLHAPTRAEQITTGSGGAPPPRPSSPSPALPPKKSKQPPPRPAPPRPSQPPAPVKKQQDAFGSDPFGGEGGDGFADFANFDSKCLHRSYLLDIISNSMSCPLFKSWFSDWDHPKFPPAPPPPPTTRSTANLPPVKPAPPTKGLDFSDDPFKDYRYEDPFNITFEDDDDDKNGNSSKLDPNATTFQPYSSRSEAKFDPFGAFELGGRQSVPLPKDAGSLSFSSGRASAPIDLAALPTEDQQMAWAARESLEAERERRERRKREEEELEMALSLSKIEVAKR</sequence>
<dbReference type="InParanoid" id="A0A6J2YKG8"/>
<feature type="compositionally biased region" description="Basic and acidic residues" evidence="3">
    <location>
        <begin position="850"/>
        <end position="859"/>
    </location>
</feature>
<keyword evidence="1" id="KW-0106">Calcium</keyword>
<dbReference type="SMART" id="SM00027">
    <property type="entry name" value="EH"/>
    <property type="match status" value="3"/>
</dbReference>
<feature type="region of interest" description="Disordered" evidence="3">
    <location>
        <begin position="360"/>
        <end position="385"/>
    </location>
</feature>
<feature type="domain" description="EH" evidence="4">
    <location>
        <begin position="279"/>
        <end position="368"/>
    </location>
</feature>
<feature type="coiled-coil region" evidence="2">
    <location>
        <begin position="491"/>
        <end position="553"/>
    </location>
</feature>
<dbReference type="OrthoDB" id="524326at2759"/>
<evidence type="ECO:0000259" key="5">
    <source>
        <dbReference type="PROSITE" id="PS50222"/>
    </source>
</evidence>
<dbReference type="CTD" id="37961"/>
<dbReference type="RefSeq" id="XP_030763360.1">
    <property type="nucleotide sequence ID" value="XM_030907500.1"/>
</dbReference>
<dbReference type="AlphaFoldDB" id="A0A6J2YKG8"/>
<proteinExistence type="predicted"/>
<evidence type="ECO:0000256" key="2">
    <source>
        <dbReference type="SAM" id="Coils"/>
    </source>
</evidence>
<organism evidence="6 7">
    <name type="scientific">Sitophilus oryzae</name>
    <name type="common">Rice weevil</name>
    <name type="synonym">Curculio oryzae</name>
    <dbReference type="NCBI Taxonomy" id="7048"/>
    <lineage>
        <taxon>Eukaryota</taxon>
        <taxon>Metazoa</taxon>
        <taxon>Ecdysozoa</taxon>
        <taxon>Arthropoda</taxon>
        <taxon>Hexapoda</taxon>
        <taxon>Insecta</taxon>
        <taxon>Pterygota</taxon>
        <taxon>Neoptera</taxon>
        <taxon>Endopterygota</taxon>
        <taxon>Coleoptera</taxon>
        <taxon>Polyphaga</taxon>
        <taxon>Cucujiformia</taxon>
        <taxon>Curculionidae</taxon>
        <taxon>Dryophthorinae</taxon>
        <taxon>Sitophilus</taxon>
    </lineage>
</organism>
<dbReference type="FunCoup" id="A0A6J2YKG8">
    <property type="interactions" value="118"/>
</dbReference>
<feature type="domain" description="EF-hand" evidence="5">
    <location>
        <begin position="169"/>
        <end position="204"/>
    </location>
</feature>
<evidence type="ECO:0000313" key="6">
    <source>
        <dbReference type="Proteomes" id="UP000504635"/>
    </source>
</evidence>
<feature type="region of interest" description="Disordered" evidence="3">
    <location>
        <begin position="816"/>
        <end position="891"/>
    </location>
</feature>
<evidence type="ECO:0000313" key="7">
    <source>
        <dbReference type="RefSeq" id="XP_030763360.1"/>
    </source>
</evidence>
<dbReference type="GO" id="GO:0016197">
    <property type="term" value="P:endosomal transport"/>
    <property type="evidence" value="ECO:0007669"/>
    <property type="project" value="TreeGrafter"/>
</dbReference>
<feature type="compositionally biased region" description="Pro residues" evidence="3">
    <location>
        <begin position="817"/>
        <end position="826"/>
    </location>
</feature>
<feature type="region of interest" description="Disordered" evidence="3">
    <location>
        <begin position="947"/>
        <end position="969"/>
    </location>
</feature>
<dbReference type="InterPro" id="IPR000261">
    <property type="entry name" value="EH_dom"/>
</dbReference>
<dbReference type="PROSITE" id="PS50031">
    <property type="entry name" value="EH"/>
    <property type="match status" value="3"/>
</dbReference>
<dbReference type="InterPro" id="IPR011992">
    <property type="entry name" value="EF-hand-dom_pair"/>
</dbReference>
<feature type="compositionally biased region" description="Basic and acidic residues" evidence="3">
    <location>
        <begin position="949"/>
        <end position="965"/>
    </location>
</feature>
<feature type="region of interest" description="Disordered" evidence="3">
    <location>
        <begin position="661"/>
        <end position="779"/>
    </location>
</feature>
<dbReference type="Proteomes" id="UP000504635">
    <property type="component" value="Unplaced"/>
</dbReference>
<dbReference type="GO" id="GO:0045296">
    <property type="term" value="F:cadherin binding"/>
    <property type="evidence" value="ECO:0007669"/>
    <property type="project" value="TreeGrafter"/>
</dbReference>
<dbReference type="InterPro" id="IPR018247">
    <property type="entry name" value="EF_Hand_1_Ca_BS"/>
</dbReference>
<feature type="compositionally biased region" description="Polar residues" evidence="3">
    <location>
        <begin position="366"/>
        <end position="384"/>
    </location>
</feature>
<dbReference type="PANTHER" id="PTHR11216">
    <property type="entry name" value="EH DOMAIN"/>
    <property type="match status" value="1"/>
</dbReference>
<dbReference type="Pfam" id="PF12763">
    <property type="entry name" value="EH"/>
    <property type="match status" value="3"/>
</dbReference>
<feature type="compositionally biased region" description="Pro residues" evidence="3">
    <location>
        <begin position="720"/>
        <end position="755"/>
    </location>
</feature>
<dbReference type="SMART" id="SM00054">
    <property type="entry name" value="EFh"/>
    <property type="match status" value="2"/>
</dbReference>
<keyword evidence="2" id="KW-0175">Coiled coil</keyword>
<protein>
    <submittedName>
        <fullName evidence="7">Epidermal growth factor receptor substrate 15-like 1 isoform X1</fullName>
    </submittedName>
</protein>